<dbReference type="InterPro" id="IPR004358">
    <property type="entry name" value="Sig_transdc_His_kin-like_C"/>
</dbReference>
<evidence type="ECO:0000256" key="11">
    <source>
        <dbReference type="SAM" id="Phobius"/>
    </source>
</evidence>
<evidence type="ECO:0000313" key="13">
    <source>
        <dbReference type="EMBL" id="ABW19619.1"/>
    </source>
</evidence>
<dbReference type="EC" id="2.7.13.3" evidence="3"/>
<keyword evidence="9" id="KW-0902">Two-component regulatory system</keyword>
<organism evidence="13 14">
    <name type="scientific">Alkaliphilus oremlandii (strain OhILAs)</name>
    <name type="common">Clostridium oremlandii (strain OhILAs)</name>
    <dbReference type="NCBI Taxonomy" id="350688"/>
    <lineage>
        <taxon>Bacteria</taxon>
        <taxon>Bacillati</taxon>
        <taxon>Bacillota</taxon>
        <taxon>Clostridia</taxon>
        <taxon>Peptostreptococcales</taxon>
        <taxon>Natronincolaceae</taxon>
        <taxon>Alkaliphilus</taxon>
    </lineage>
</organism>
<feature type="transmembrane region" description="Helical" evidence="11">
    <location>
        <begin position="43"/>
        <end position="62"/>
    </location>
</feature>
<accession>A8MII7</accession>
<evidence type="ECO:0000256" key="5">
    <source>
        <dbReference type="ARBA" id="ARBA00022679"/>
    </source>
</evidence>
<dbReference type="OrthoDB" id="9780487at2"/>
<keyword evidence="6 11" id="KW-0812">Transmembrane</keyword>
<dbReference type="STRING" id="350688.Clos_2083"/>
<dbReference type="PANTHER" id="PTHR45453">
    <property type="entry name" value="PHOSPHATE REGULON SENSOR PROTEIN PHOR"/>
    <property type="match status" value="1"/>
</dbReference>
<dbReference type="Gene3D" id="3.30.565.10">
    <property type="entry name" value="Histidine kinase-like ATPase, C-terminal domain"/>
    <property type="match status" value="1"/>
</dbReference>
<dbReference type="SMART" id="SM00387">
    <property type="entry name" value="HATPase_c"/>
    <property type="match status" value="1"/>
</dbReference>
<dbReference type="InterPro" id="IPR036890">
    <property type="entry name" value="HATPase_C_sf"/>
</dbReference>
<dbReference type="HOGENOM" id="CLU_000445_13_0_9"/>
<evidence type="ECO:0000256" key="8">
    <source>
        <dbReference type="ARBA" id="ARBA00022989"/>
    </source>
</evidence>
<dbReference type="PANTHER" id="PTHR45453:SF2">
    <property type="entry name" value="HISTIDINE KINASE"/>
    <property type="match status" value="1"/>
</dbReference>
<dbReference type="InterPro" id="IPR003594">
    <property type="entry name" value="HATPase_dom"/>
</dbReference>
<dbReference type="eggNOG" id="COG2205">
    <property type="taxonomic scope" value="Bacteria"/>
</dbReference>
<dbReference type="PROSITE" id="PS50109">
    <property type="entry name" value="HIS_KIN"/>
    <property type="match status" value="1"/>
</dbReference>
<gene>
    <name evidence="13" type="ordered locus">Clos_2083</name>
</gene>
<comment type="subcellular location">
    <subcellularLocation>
        <location evidence="2">Cell membrane</location>
        <topology evidence="2">Multi-pass membrane protein</topology>
    </subcellularLocation>
</comment>
<evidence type="ECO:0000256" key="2">
    <source>
        <dbReference type="ARBA" id="ARBA00004651"/>
    </source>
</evidence>
<evidence type="ECO:0000313" key="14">
    <source>
        <dbReference type="Proteomes" id="UP000000269"/>
    </source>
</evidence>
<feature type="domain" description="Histidine kinase" evidence="12">
    <location>
        <begin position="127"/>
        <end position="328"/>
    </location>
</feature>
<dbReference type="EMBL" id="CP000853">
    <property type="protein sequence ID" value="ABW19619.1"/>
    <property type="molecule type" value="Genomic_DNA"/>
</dbReference>
<keyword evidence="14" id="KW-1185">Reference proteome</keyword>
<evidence type="ECO:0000256" key="1">
    <source>
        <dbReference type="ARBA" id="ARBA00000085"/>
    </source>
</evidence>
<keyword evidence="5" id="KW-0808">Transferase</keyword>
<dbReference type="Proteomes" id="UP000000269">
    <property type="component" value="Chromosome"/>
</dbReference>
<sequence>MSVRKILISYLQRNMKTTIFFAISSLIFLIVFHLYNLPVESVLYGFILCATMGIIFLLIDWLRYYRRHKELRDLLHSITLSIDGIPFPKDILEKDYQNLIEAIHEEKVRIISQEDSARRDMIDYYTLWVHQIKTPISAMSLMLQLEKTDRSAELSMELFKIEQYVEMVLQYLRLGSESTDLTLRNYDLEKIVKQAVRKYSKLFILKKIHLNLGEIKEWVLTDEKWLLFSIEQVLSNALKYTNRGTISIYMDHGKNLIIQDTGIGIQEEDLPRICEKGFTGYNGRSDKKSTGIGLYLCKTALSKLGHTIHIDSKIGEGTKVTIGLESVALWVE</sequence>
<dbReference type="InterPro" id="IPR050351">
    <property type="entry name" value="BphY/WalK/GraS-like"/>
</dbReference>
<evidence type="ECO:0000256" key="3">
    <source>
        <dbReference type="ARBA" id="ARBA00012438"/>
    </source>
</evidence>
<dbReference type="Pfam" id="PF02518">
    <property type="entry name" value="HATPase_c"/>
    <property type="match status" value="1"/>
</dbReference>
<dbReference type="AlphaFoldDB" id="A8MII7"/>
<evidence type="ECO:0000259" key="12">
    <source>
        <dbReference type="PROSITE" id="PS50109"/>
    </source>
</evidence>
<dbReference type="KEGG" id="aoe:Clos_2083"/>
<evidence type="ECO:0000256" key="4">
    <source>
        <dbReference type="ARBA" id="ARBA00022475"/>
    </source>
</evidence>
<feature type="transmembrane region" description="Helical" evidence="11">
    <location>
        <begin position="20"/>
        <end position="37"/>
    </location>
</feature>
<dbReference type="GO" id="GO:0016036">
    <property type="term" value="P:cellular response to phosphate starvation"/>
    <property type="evidence" value="ECO:0007669"/>
    <property type="project" value="TreeGrafter"/>
</dbReference>
<keyword evidence="10 11" id="KW-0472">Membrane</keyword>
<dbReference type="PRINTS" id="PR00344">
    <property type="entry name" value="BCTRLSENSOR"/>
</dbReference>
<dbReference type="InterPro" id="IPR005467">
    <property type="entry name" value="His_kinase_dom"/>
</dbReference>
<dbReference type="RefSeq" id="WP_012159928.1">
    <property type="nucleotide sequence ID" value="NC_009922.1"/>
</dbReference>
<reference evidence="14" key="1">
    <citation type="submission" date="2007-10" db="EMBL/GenBank/DDBJ databases">
        <title>Complete genome of Alkaliphilus oremlandii OhILAs.</title>
        <authorList>
            <person name="Copeland A."/>
            <person name="Lucas S."/>
            <person name="Lapidus A."/>
            <person name="Barry K."/>
            <person name="Detter J.C."/>
            <person name="Glavina del Rio T."/>
            <person name="Hammon N."/>
            <person name="Israni S."/>
            <person name="Dalin E."/>
            <person name="Tice H."/>
            <person name="Pitluck S."/>
            <person name="Chain P."/>
            <person name="Malfatti S."/>
            <person name="Shin M."/>
            <person name="Vergez L."/>
            <person name="Schmutz J."/>
            <person name="Larimer F."/>
            <person name="Land M."/>
            <person name="Hauser L."/>
            <person name="Kyrpides N."/>
            <person name="Mikhailova N."/>
            <person name="Stolz J.F."/>
            <person name="Dawson A."/>
            <person name="Fisher E."/>
            <person name="Crable B."/>
            <person name="Perera E."/>
            <person name="Lisak J."/>
            <person name="Ranganathan M."/>
            <person name="Basu P."/>
            <person name="Richardson P."/>
        </authorList>
    </citation>
    <scope>NUCLEOTIDE SEQUENCE [LARGE SCALE GENOMIC DNA]</scope>
    <source>
        <strain evidence="14">OhILAs</strain>
    </source>
</reference>
<evidence type="ECO:0000256" key="10">
    <source>
        <dbReference type="ARBA" id="ARBA00023136"/>
    </source>
</evidence>
<evidence type="ECO:0000256" key="6">
    <source>
        <dbReference type="ARBA" id="ARBA00022692"/>
    </source>
</evidence>
<name>A8MII7_ALKOO</name>
<comment type="catalytic activity">
    <reaction evidence="1">
        <text>ATP + protein L-histidine = ADP + protein N-phospho-L-histidine.</text>
        <dbReference type="EC" id="2.7.13.3"/>
    </reaction>
</comment>
<protein>
    <recommendedName>
        <fullName evidence="3">histidine kinase</fullName>
        <ecNumber evidence="3">2.7.13.3</ecNumber>
    </recommendedName>
</protein>
<keyword evidence="8 11" id="KW-1133">Transmembrane helix</keyword>
<evidence type="ECO:0000256" key="9">
    <source>
        <dbReference type="ARBA" id="ARBA00023012"/>
    </source>
</evidence>
<dbReference type="GO" id="GO:0004721">
    <property type="term" value="F:phosphoprotein phosphatase activity"/>
    <property type="evidence" value="ECO:0007669"/>
    <property type="project" value="TreeGrafter"/>
</dbReference>
<dbReference type="GO" id="GO:0005886">
    <property type="term" value="C:plasma membrane"/>
    <property type="evidence" value="ECO:0007669"/>
    <property type="project" value="UniProtKB-SubCell"/>
</dbReference>
<dbReference type="GO" id="GO:0000155">
    <property type="term" value="F:phosphorelay sensor kinase activity"/>
    <property type="evidence" value="ECO:0007669"/>
    <property type="project" value="TreeGrafter"/>
</dbReference>
<dbReference type="SUPFAM" id="SSF55874">
    <property type="entry name" value="ATPase domain of HSP90 chaperone/DNA topoisomerase II/histidine kinase"/>
    <property type="match status" value="1"/>
</dbReference>
<proteinExistence type="predicted"/>
<evidence type="ECO:0000256" key="7">
    <source>
        <dbReference type="ARBA" id="ARBA00022777"/>
    </source>
</evidence>
<keyword evidence="7 13" id="KW-0418">Kinase</keyword>
<keyword evidence="4" id="KW-1003">Cell membrane</keyword>